<feature type="transmembrane region" description="Helical" evidence="6">
    <location>
        <begin position="58"/>
        <end position="80"/>
    </location>
</feature>
<reference evidence="7 8" key="1">
    <citation type="submission" date="2013-01" db="EMBL/GenBank/DDBJ databases">
        <authorList>
            <person name="Fiebig A."/>
            <person name="Goeker M."/>
            <person name="Klenk H.-P.P."/>
        </authorList>
    </citation>
    <scope>NUCLEOTIDE SEQUENCE [LARGE SCALE GENOMIC DNA]</scope>
    <source>
        <strain evidence="7 8">DSM 24838</strain>
    </source>
</reference>
<evidence type="ECO:0000256" key="6">
    <source>
        <dbReference type="SAM" id="Phobius"/>
    </source>
</evidence>
<feature type="binding site" evidence="5">
    <location>
        <position position="204"/>
    </location>
    <ligand>
        <name>Zn(2+)</name>
        <dbReference type="ChEBI" id="CHEBI:29105"/>
    </ligand>
</feature>
<gene>
    <name evidence="7" type="ORF">Wenmar_02183</name>
</gene>
<dbReference type="Pfam" id="PF03006">
    <property type="entry name" value="HlyIII"/>
    <property type="match status" value="1"/>
</dbReference>
<dbReference type="STRING" id="1123501.Wenmar_02183"/>
<protein>
    <submittedName>
        <fullName evidence="7">Putative membrane protein, hemolysin III-like protein</fullName>
    </submittedName>
</protein>
<accession>A0A0D0Q3L5</accession>
<name>A0A0D0Q3L5_9RHOB</name>
<keyword evidence="5" id="KW-0479">Metal-binding</keyword>
<dbReference type="PANTHER" id="PTHR20855">
    <property type="entry name" value="ADIPOR/PROGESTIN RECEPTOR-RELATED"/>
    <property type="match status" value="1"/>
</dbReference>
<comment type="caution">
    <text evidence="7">The sequence shown here is derived from an EMBL/GenBank/DDBJ whole genome shotgun (WGS) entry which is preliminary data.</text>
</comment>
<keyword evidence="5" id="KW-0862">Zinc</keyword>
<feature type="transmembrane region" description="Helical" evidence="6">
    <location>
        <begin position="109"/>
        <end position="133"/>
    </location>
</feature>
<dbReference type="PANTHER" id="PTHR20855:SF3">
    <property type="entry name" value="LD03007P"/>
    <property type="match status" value="1"/>
</dbReference>
<evidence type="ECO:0000256" key="4">
    <source>
        <dbReference type="ARBA" id="ARBA00023136"/>
    </source>
</evidence>
<dbReference type="GO" id="GO:0046872">
    <property type="term" value="F:metal ion binding"/>
    <property type="evidence" value="ECO:0007669"/>
    <property type="project" value="UniProtKB-KW"/>
</dbReference>
<keyword evidence="2 6" id="KW-0812">Transmembrane</keyword>
<evidence type="ECO:0000256" key="5">
    <source>
        <dbReference type="PIRSR" id="PIRSR604254-1"/>
    </source>
</evidence>
<dbReference type="AlphaFoldDB" id="A0A0D0Q3L5"/>
<dbReference type="InterPro" id="IPR004254">
    <property type="entry name" value="AdipoR/HlyIII-related"/>
</dbReference>
<proteinExistence type="predicted"/>
<evidence type="ECO:0000256" key="1">
    <source>
        <dbReference type="ARBA" id="ARBA00004141"/>
    </source>
</evidence>
<comment type="subcellular location">
    <subcellularLocation>
        <location evidence="1">Membrane</location>
        <topology evidence="1">Multi-pass membrane protein</topology>
    </subcellularLocation>
</comment>
<feature type="binding site" evidence="5">
    <location>
        <position position="79"/>
    </location>
    <ligand>
        <name>Zn(2+)</name>
        <dbReference type="ChEBI" id="CHEBI:29105"/>
    </ligand>
</feature>
<keyword evidence="4 6" id="KW-0472">Membrane</keyword>
<feature type="transmembrane region" description="Helical" evidence="6">
    <location>
        <begin position="28"/>
        <end position="51"/>
    </location>
</feature>
<evidence type="ECO:0000313" key="7">
    <source>
        <dbReference type="EMBL" id="KIQ69114.1"/>
    </source>
</evidence>
<feature type="transmembrane region" description="Helical" evidence="6">
    <location>
        <begin position="145"/>
        <end position="165"/>
    </location>
</feature>
<evidence type="ECO:0000256" key="2">
    <source>
        <dbReference type="ARBA" id="ARBA00022692"/>
    </source>
</evidence>
<dbReference type="EMBL" id="AONG01000010">
    <property type="protein sequence ID" value="KIQ69114.1"/>
    <property type="molecule type" value="Genomic_DNA"/>
</dbReference>
<sequence>MLTLMTDPLPDAPYDYPAYARSERIADFVVHTLGMALGLIGTTLLIVFAAMHLGAGHVAVIAIYGAALTFSFVASTLYHFTPWEGARPLFRRLDHAGIFLKIAGTYTPFALIVGTVFGYAVLAVVWVLALVGVIRKLFFWTPGRAVGVALYLALGWLSVALIWPLAQVAPLATVILIAVGGILYTSGVVFFLWEKLKYCQAIWHGFVLTASSCFFTAIALGLFLTA</sequence>
<organism evidence="7 8">
    <name type="scientific">Wenxinia marina DSM 24838</name>
    <dbReference type="NCBI Taxonomy" id="1123501"/>
    <lineage>
        <taxon>Bacteria</taxon>
        <taxon>Pseudomonadati</taxon>
        <taxon>Pseudomonadota</taxon>
        <taxon>Alphaproteobacteria</taxon>
        <taxon>Rhodobacterales</taxon>
        <taxon>Roseobacteraceae</taxon>
        <taxon>Wenxinia</taxon>
    </lineage>
</organism>
<keyword evidence="8" id="KW-1185">Reference proteome</keyword>
<feature type="transmembrane region" description="Helical" evidence="6">
    <location>
        <begin position="205"/>
        <end position="224"/>
    </location>
</feature>
<feature type="transmembrane region" description="Helical" evidence="6">
    <location>
        <begin position="171"/>
        <end position="193"/>
    </location>
</feature>
<dbReference type="PATRIC" id="fig|1123501.6.peg.2283"/>
<keyword evidence="3 6" id="KW-1133">Transmembrane helix</keyword>
<evidence type="ECO:0000256" key="3">
    <source>
        <dbReference type="ARBA" id="ARBA00022989"/>
    </source>
</evidence>
<dbReference type="Proteomes" id="UP000035100">
    <property type="component" value="Unassembled WGS sequence"/>
</dbReference>
<dbReference type="GO" id="GO:0016020">
    <property type="term" value="C:membrane"/>
    <property type="evidence" value="ECO:0007669"/>
    <property type="project" value="UniProtKB-SubCell"/>
</dbReference>
<evidence type="ECO:0000313" key="8">
    <source>
        <dbReference type="Proteomes" id="UP000035100"/>
    </source>
</evidence>
<dbReference type="eggNOG" id="COG1272">
    <property type="taxonomic scope" value="Bacteria"/>
</dbReference>